<evidence type="ECO:0000313" key="2">
    <source>
        <dbReference type="EMBL" id="MDX8144441.1"/>
    </source>
</evidence>
<dbReference type="RefSeq" id="WP_319976643.1">
    <property type="nucleotide sequence ID" value="NZ_JAXAVU010000009.1"/>
</dbReference>
<feature type="signal peptide" evidence="1">
    <location>
        <begin position="1"/>
        <end position="23"/>
    </location>
</feature>
<evidence type="ECO:0000313" key="3">
    <source>
        <dbReference type="Proteomes" id="UP001285352"/>
    </source>
</evidence>
<protein>
    <recommendedName>
        <fullName evidence="4">Lipoprotein</fullName>
    </recommendedName>
</protein>
<name>A0ABU4UY67_9PSEU</name>
<evidence type="ECO:0008006" key="4">
    <source>
        <dbReference type="Google" id="ProtNLM"/>
    </source>
</evidence>
<keyword evidence="1" id="KW-0732">Signal</keyword>
<proteinExistence type="predicted"/>
<reference evidence="2 3" key="1">
    <citation type="submission" date="2023-11" db="EMBL/GenBank/DDBJ databases">
        <title>Lentzea sokolovensis, sp. nov., Lentzea kristufkii, sp. nov., and Lentzea miocenensis, sp. nov., rare actinobacteria from Sokolov Coal Basin, Miocene lacustrine sediment, Czech Republic.</title>
        <authorList>
            <person name="Lara A."/>
            <person name="Kotroba L."/>
            <person name="Nouioui I."/>
            <person name="Neumann-Schaal M."/>
            <person name="Mast Y."/>
            <person name="Chronakova A."/>
        </authorList>
    </citation>
    <scope>NUCLEOTIDE SEQUENCE [LARGE SCALE GENOMIC DNA]</scope>
    <source>
        <strain evidence="2 3">BCCO 10_0061</strain>
    </source>
</reference>
<accession>A0ABU4UY67</accession>
<comment type="caution">
    <text evidence="2">The sequence shown here is derived from an EMBL/GenBank/DDBJ whole genome shotgun (WGS) entry which is preliminary data.</text>
</comment>
<dbReference type="EMBL" id="JAXAVU010000009">
    <property type="protein sequence ID" value="MDX8144441.1"/>
    <property type="molecule type" value="Genomic_DNA"/>
</dbReference>
<gene>
    <name evidence="2" type="ORF">SK854_20150</name>
</gene>
<organism evidence="2 3">
    <name type="scientific">Lentzea sokolovensis</name>
    <dbReference type="NCBI Taxonomy" id="3095429"/>
    <lineage>
        <taxon>Bacteria</taxon>
        <taxon>Bacillati</taxon>
        <taxon>Actinomycetota</taxon>
        <taxon>Actinomycetes</taxon>
        <taxon>Pseudonocardiales</taxon>
        <taxon>Pseudonocardiaceae</taxon>
        <taxon>Lentzea</taxon>
    </lineage>
</organism>
<dbReference type="Proteomes" id="UP001285352">
    <property type="component" value="Unassembled WGS sequence"/>
</dbReference>
<evidence type="ECO:0000256" key="1">
    <source>
        <dbReference type="SAM" id="SignalP"/>
    </source>
</evidence>
<feature type="chain" id="PRO_5047259120" description="Lipoprotein" evidence="1">
    <location>
        <begin position="24"/>
        <end position="106"/>
    </location>
</feature>
<sequence>MRKLTAVLLGCLVLTGCAANWQAPEVKYKIASVNNKSPTEFFVLELVGDAPKGALEPAQLNGKFMQTYLIEGAEVGDEVLCQVEQEKGNAFGNSNVVTHLKNCKKA</sequence>
<reference evidence="2 3" key="2">
    <citation type="submission" date="2023-11" db="EMBL/GenBank/DDBJ databases">
        <authorList>
            <person name="Lara A.C."/>
            <person name="Chronakova A."/>
        </authorList>
    </citation>
    <scope>NUCLEOTIDE SEQUENCE [LARGE SCALE GENOMIC DNA]</scope>
    <source>
        <strain evidence="2 3">BCCO 10_0061</strain>
    </source>
</reference>
<dbReference type="PROSITE" id="PS51257">
    <property type="entry name" value="PROKAR_LIPOPROTEIN"/>
    <property type="match status" value="1"/>
</dbReference>
<keyword evidence="3" id="KW-1185">Reference proteome</keyword>